<dbReference type="Pfam" id="PF00903">
    <property type="entry name" value="Glyoxalase"/>
    <property type="match status" value="1"/>
</dbReference>
<dbReference type="AlphaFoldDB" id="C7ZRB0"/>
<accession>C7ZRB0</accession>
<dbReference type="STRING" id="660122.C7ZRB0"/>
<dbReference type="InParanoid" id="C7ZRB0"/>
<gene>
    <name evidence="3" type="ORF">NECHADRAFT_9125</name>
</gene>
<dbReference type="InterPro" id="IPR018146">
    <property type="entry name" value="Glyoxalase_1_CS"/>
</dbReference>
<evidence type="ECO:0000259" key="2">
    <source>
        <dbReference type="PROSITE" id="PS51819"/>
    </source>
</evidence>
<dbReference type="KEGG" id="nhe:NECHADRAFT_9125"/>
<dbReference type="GO" id="GO:0046872">
    <property type="term" value="F:metal ion binding"/>
    <property type="evidence" value="ECO:0007669"/>
    <property type="project" value="UniProtKB-KW"/>
</dbReference>
<dbReference type="Proteomes" id="UP000005206">
    <property type="component" value="Unassembled WGS sequence"/>
</dbReference>
<dbReference type="RefSeq" id="XP_003039157.1">
    <property type="nucleotide sequence ID" value="XM_003039111.1"/>
</dbReference>
<dbReference type="InterPro" id="IPR004360">
    <property type="entry name" value="Glyas_Fos-R_dOase_dom"/>
</dbReference>
<sequence>DALATSNGAGTGYRLGHTMLRITDPEQSLKFYSELLGMSLFFQWNTGPMTVYYLGYATPEDKTPSDIFGSMSSRSGLLELVHVHGNQEKSSEGASSSPVYDPAVRSVKASGFGHLGFLVPSPRSALERAQKLGYVVLK</sequence>
<dbReference type="SUPFAM" id="SSF54593">
    <property type="entry name" value="Glyoxalase/Bleomycin resistance protein/Dihydroxybiphenyl dioxygenase"/>
    <property type="match status" value="1"/>
</dbReference>
<dbReference type="OrthoDB" id="16820at2759"/>
<dbReference type="PROSITE" id="PS51819">
    <property type="entry name" value="VOC"/>
    <property type="match status" value="1"/>
</dbReference>
<dbReference type="VEuPathDB" id="FungiDB:NECHADRAFT_9125"/>
<feature type="non-terminal residue" evidence="3">
    <location>
        <position position="1"/>
    </location>
</feature>
<dbReference type="GO" id="GO:0004462">
    <property type="term" value="F:lactoylglutathione lyase activity"/>
    <property type="evidence" value="ECO:0007669"/>
    <property type="project" value="InterPro"/>
</dbReference>
<reference evidence="3 4" key="1">
    <citation type="journal article" date="2009" name="PLoS Genet.">
        <title>The genome of Nectria haematococca: contribution of supernumerary chromosomes to gene expansion.</title>
        <authorList>
            <person name="Coleman J.J."/>
            <person name="Rounsley S.D."/>
            <person name="Rodriguez-Carres M."/>
            <person name="Kuo A."/>
            <person name="Wasmann C.C."/>
            <person name="Grimwood J."/>
            <person name="Schmutz J."/>
            <person name="Taga M."/>
            <person name="White G.J."/>
            <person name="Zhou S."/>
            <person name="Schwartz D.C."/>
            <person name="Freitag M."/>
            <person name="Ma L.J."/>
            <person name="Danchin E.G."/>
            <person name="Henrissat B."/>
            <person name="Coutinho P.M."/>
            <person name="Nelson D.R."/>
            <person name="Straney D."/>
            <person name="Napoli C.A."/>
            <person name="Barker B.M."/>
            <person name="Gribskov M."/>
            <person name="Rep M."/>
            <person name="Kroken S."/>
            <person name="Molnar I."/>
            <person name="Rensing C."/>
            <person name="Kennell J.C."/>
            <person name="Zamora J."/>
            <person name="Farman M.L."/>
            <person name="Selker E.U."/>
            <person name="Salamov A."/>
            <person name="Shapiro H."/>
            <person name="Pangilinan J."/>
            <person name="Lindquist E."/>
            <person name="Lamers C."/>
            <person name="Grigoriev I.V."/>
            <person name="Geiser D.M."/>
            <person name="Covert S.F."/>
            <person name="Temporini E."/>
            <person name="Vanetten H.D."/>
        </authorList>
    </citation>
    <scope>NUCLEOTIDE SEQUENCE [LARGE SCALE GENOMIC DNA]</scope>
    <source>
        <strain evidence="4">ATCC MYA-4622 / CBS 123669 / FGSC 9596 / NRRL 45880 / 77-13-4</strain>
    </source>
</reference>
<evidence type="ECO:0000313" key="4">
    <source>
        <dbReference type="Proteomes" id="UP000005206"/>
    </source>
</evidence>
<evidence type="ECO:0000256" key="1">
    <source>
        <dbReference type="ARBA" id="ARBA00022723"/>
    </source>
</evidence>
<dbReference type="PANTHER" id="PTHR10374:SF19">
    <property type="entry name" value="LYASE (GLO1), PUTATIVE (AFU_ORTHOLOGUE AFUA_2G13550)-RELATED"/>
    <property type="match status" value="1"/>
</dbReference>
<protein>
    <recommendedName>
        <fullName evidence="2">VOC domain-containing protein</fullName>
    </recommendedName>
</protein>
<feature type="domain" description="VOC" evidence="2">
    <location>
        <begin position="14"/>
        <end position="138"/>
    </location>
</feature>
<dbReference type="eggNOG" id="KOG2944">
    <property type="taxonomic scope" value="Eukaryota"/>
</dbReference>
<name>C7ZRB0_FUSV7</name>
<dbReference type="OMA" id="WVEIIQP"/>
<evidence type="ECO:0000313" key="3">
    <source>
        <dbReference type="EMBL" id="EEU33444.1"/>
    </source>
</evidence>
<dbReference type="HOGENOM" id="CLU_1860028_0_0_1"/>
<dbReference type="PANTHER" id="PTHR10374">
    <property type="entry name" value="LACTOYLGLUTATHIONE LYASE GLYOXALASE I"/>
    <property type="match status" value="1"/>
</dbReference>
<keyword evidence="4" id="KW-1185">Reference proteome</keyword>
<dbReference type="EMBL" id="GG699054">
    <property type="protein sequence ID" value="EEU33444.1"/>
    <property type="molecule type" value="Genomic_DNA"/>
</dbReference>
<dbReference type="GeneID" id="9666681"/>
<dbReference type="InterPro" id="IPR037523">
    <property type="entry name" value="VOC_core"/>
</dbReference>
<dbReference type="Gene3D" id="3.10.180.10">
    <property type="entry name" value="2,3-Dihydroxybiphenyl 1,2-Dioxygenase, domain 1"/>
    <property type="match status" value="1"/>
</dbReference>
<organism evidence="3 4">
    <name type="scientific">Fusarium vanettenii (strain ATCC MYA-4622 / CBS 123669 / FGSC 9596 / NRRL 45880 / 77-13-4)</name>
    <name type="common">Fusarium solani subsp. pisi</name>
    <dbReference type="NCBI Taxonomy" id="660122"/>
    <lineage>
        <taxon>Eukaryota</taxon>
        <taxon>Fungi</taxon>
        <taxon>Dikarya</taxon>
        <taxon>Ascomycota</taxon>
        <taxon>Pezizomycotina</taxon>
        <taxon>Sordariomycetes</taxon>
        <taxon>Hypocreomycetidae</taxon>
        <taxon>Hypocreales</taxon>
        <taxon>Nectriaceae</taxon>
        <taxon>Fusarium</taxon>
        <taxon>Fusarium solani species complex</taxon>
        <taxon>Fusarium vanettenii</taxon>
    </lineage>
</organism>
<keyword evidence="1" id="KW-0479">Metal-binding</keyword>
<proteinExistence type="predicted"/>
<dbReference type="InterPro" id="IPR029068">
    <property type="entry name" value="Glyas_Bleomycin-R_OHBP_Dase"/>
</dbReference>
<dbReference type="PROSITE" id="PS00934">
    <property type="entry name" value="GLYOXALASE_I_1"/>
    <property type="match status" value="1"/>
</dbReference>
<feature type="non-terminal residue" evidence="3">
    <location>
        <position position="138"/>
    </location>
</feature>